<keyword evidence="8" id="KW-1185">Reference proteome</keyword>
<dbReference type="PROSITE" id="PS51007">
    <property type="entry name" value="CYTC"/>
    <property type="match status" value="1"/>
</dbReference>
<dbReference type="EMBL" id="CP046400">
    <property type="protein sequence ID" value="QGY39414.1"/>
    <property type="molecule type" value="Genomic_DNA"/>
</dbReference>
<dbReference type="KEGG" id="psel:GM415_04515"/>
<dbReference type="Proteomes" id="UP000428328">
    <property type="component" value="Chromosome"/>
</dbReference>
<reference evidence="7 8" key="1">
    <citation type="submission" date="2019-11" db="EMBL/GenBank/DDBJ databases">
        <authorList>
            <person name="Zheng R.K."/>
            <person name="Sun C.M."/>
        </authorList>
    </citation>
    <scope>NUCLEOTIDE SEQUENCE [LARGE SCALE GENOMIC DNA]</scope>
    <source>
        <strain evidence="7 8">SRB007</strain>
    </source>
</reference>
<gene>
    <name evidence="7" type="ORF">GM415_04515</name>
</gene>
<keyword evidence="3 4" id="KW-0408">Iron</keyword>
<feature type="domain" description="Cytochrome c" evidence="6">
    <location>
        <begin position="28"/>
        <end position="97"/>
    </location>
</feature>
<evidence type="ECO:0000256" key="5">
    <source>
        <dbReference type="SAM" id="SignalP"/>
    </source>
</evidence>
<name>A0A6I6JP72_9BACT</name>
<evidence type="ECO:0000313" key="8">
    <source>
        <dbReference type="Proteomes" id="UP000428328"/>
    </source>
</evidence>
<protein>
    <submittedName>
        <fullName evidence="7">Cytochrome c</fullName>
    </submittedName>
</protein>
<evidence type="ECO:0000313" key="7">
    <source>
        <dbReference type="EMBL" id="QGY39414.1"/>
    </source>
</evidence>
<evidence type="ECO:0000259" key="6">
    <source>
        <dbReference type="PROSITE" id="PS51007"/>
    </source>
</evidence>
<dbReference type="Pfam" id="PF13442">
    <property type="entry name" value="Cytochrome_CBB3"/>
    <property type="match status" value="1"/>
</dbReference>
<dbReference type="AlphaFoldDB" id="A0A6I6JP72"/>
<evidence type="ECO:0000256" key="4">
    <source>
        <dbReference type="PROSITE-ProRule" id="PRU00433"/>
    </source>
</evidence>
<dbReference type="InterPro" id="IPR009056">
    <property type="entry name" value="Cyt_c-like_dom"/>
</dbReference>
<evidence type="ECO:0000256" key="1">
    <source>
        <dbReference type="ARBA" id="ARBA00022617"/>
    </source>
</evidence>
<evidence type="ECO:0000256" key="3">
    <source>
        <dbReference type="ARBA" id="ARBA00023004"/>
    </source>
</evidence>
<dbReference type="SUPFAM" id="SSF46626">
    <property type="entry name" value="Cytochrome c"/>
    <property type="match status" value="1"/>
</dbReference>
<dbReference type="GO" id="GO:0046872">
    <property type="term" value="F:metal ion binding"/>
    <property type="evidence" value="ECO:0007669"/>
    <property type="project" value="UniProtKB-KW"/>
</dbReference>
<accession>A0A6I6JP72</accession>
<keyword evidence="2 4" id="KW-0479">Metal-binding</keyword>
<proteinExistence type="predicted"/>
<dbReference type="GO" id="GO:0020037">
    <property type="term" value="F:heme binding"/>
    <property type="evidence" value="ECO:0007669"/>
    <property type="project" value="InterPro"/>
</dbReference>
<dbReference type="GO" id="GO:0009055">
    <property type="term" value="F:electron transfer activity"/>
    <property type="evidence" value="ECO:0007669"/>
    <property type="project" value="InterPro"/>
</dbReference>
<feature type="chain" id="PRO_5026347558" evidence="5">
    <location>
        <begin position="25"/>
        <end position="107"/>
    </location>
</feature>
<keyword evidence="5" id="KW-0732">Signal</keyword>
<dbReference type="RefSeq" id="WP_158946640.1">
    <property type="nucleotide sequence ID" value="NZ_CP046400.1"/>
</dbReference>
<keyword evidence="1 4" id="KW-0349">Heme</keyword>
<dbReference type="Gene3D" id="1.10.760.10">
    <property type="entry name" value="Cytochrome c-like domain"/>
    <property type="match status" value="1"/>
</dbReference>
<evidence type="ECO:0000256" key="2">
    <source>
        <dbReference type="ARBA" id="ARBA00022723"/>
    </source>
</evidence>
<dbReference type="InterPro" id="IPR036909">
    <property type="entry name" value="Cyt_c-like_dom_sf"/>
</dbReference>
<feature type="signal peptide" evidence="5">
    <location>
        <begin position="1"/>
        <end position="24"/>
    </location>
</feature>
<organism evidence="7 8">
    <name type="scientific">Pseudodesulfovibrio cashew</name>
    <dbReference type="NCBI Taxonomy" id="2678688"/>
    <lineage>
        <taxon>Bacteria</taxon>
        <taxon>Pseudomonadati</taxon>
        <taxon>Thermodesulfobacteriota</taxon>
        <taxon>Desulfovibrionia</taxon>
        <taxon>Desulfovibrionales</taxon>
        <taxon>Desulfovibrionaceae</taxon>
    </lineage>
</organism>
<sequence>MSRKLTLIAASALITLFAVSMAFAMGGGNARKGKFLYRKNCRSCHNGSEASDLSPASKTQAQWNATFADKAKIKCSGDWTISDKDLNDIFTYLHDYASDSPSPAKCS</sequence>